<dbReference type="Gene3D" id="4.10.60.10">
    <property type="entry name" value="Zinc finger, CCHC-type"/>
    <property type="match status" value="1"/>
</dbReference>
<dbReference type="InterPro" id="IPR001878">
    <property type="entry name" value="Znf_CCHC"/>
</dbReference>
<dbReference type="Pfam" id="PF00098">
    <property type="entry name" value="zf-CCHC"/>
    <property type="match status" value="2"/>
</dbReference>
<comment type="caution">
    <text evidence="3">The sequence shown here is derived from an EMBL/GenBank/DDBJ whole genome shotgun (WGS) entry which is preliminary data.</text>
</comment>
<feature type="non-terminal residue" evidence="3">
    <location>
        <position position="1"/>
    </location>
</feature>
<dbReference type="InterPro" id="IPR036875">
    <property type="entry name" value="Znf_CCHC_sf"/>
</dbReference>
<dbReference type="GO" id="GO:0008270">
    <property type="term" value="F:zinc ion binding"/>
    <property type="evidence" value="ECO:0007669"/>
    <property type="project" value="UniProtKB-KW"/>
</dbReference>
<evidence type="ECO:0000259" key="2">
    <source>
        <dbReference type="PROSITE" id="PS50158"/>
    </source>
</evidence>
<keyword evidence="1" id="KW-0479">Metal-binding</keyword>
<dbReference type="SUPFAM" id="SSF57756">
    <property type="entry name" value="Retrovirus zinc finger-like domains"/>
    <property type="match status" value="1"/>
</dbReference>
<dbReference type="OrthoDB" id="1936908at2759"/>
<dbReference type="PROSITE" id="PS50158">
    <property type="entry name" value="ZF_CCHC"/>
    <property type="match status" value="1"/>
</dbReference>
<proteinExistence type="predicted"/>
<evidence type="ECO:0000256" key="1">
    <source>
        <dbReference type="PROSITE-ProRule" id="PRU00047"/>
    </source>
</evidence>
<protein>
    <recommendedName>
        <fullName evidence="2">CCHC-type domain-containing protein</fullName>
    </recommendedName>
</protein>
<dbReference type="EMBL" id="QJKJ01003880">
    <property type="protein sequence ID" value="RDX96480.1"/>
    <property type="molecule type" value="Genomic_DNA"/>
</dbReference>
<evidence type="ECO:0000313" key="4">
    <source>
        <dbReference type="Proteomes" id="UP000257109"/>
    </source>
</evidence>
<dbReference type="AlphaFoldDB" id="A0A371H101"/>
<keyword evidence="1" id="KW-0862">Zinc</keyword>
<accession>A0A371H101</accession>
<sequence>MAVYETKFEELSRYFSYYHNEARKHSKCVKSNIFDEDNKMSVIHYKSVALMKDKKFDYQNHKKPYYTYLNILNGGKVPSTPQGCMKCGQRGHIAYECKDKDVTCFNCGKQGHIGKNYPSLKRKPSHRSCLQAN</sequence>
<evidence type="ECO:0000313" key="3">
    <source>
        <dbReference type="EMBL" id="RDX96480.1"/>
    </source>
</evidence>
<name>A0A371H101_MUCPR</name>
<dbReference type="SMART" id="SM00343">
    <property type="entry name" value="ZnF_C2HC"/>
    <property type="match status" value="2"/>
</dbReference>
<keyword evidence="4" id="KW-1185">Reference proteome</keyword>
<reference evidence="3" key="1">
    <citation type="submission" date="2018-05" db="EMBL/GenBank/DDBJ databases">
        <title>Draft genome of Mucuna pruriens seed.</title>
        <authorList>
            <person name="Nnadi N.E."/>
            <person name="Vos R."/>
            <person name="Hasami M.H."/>
            <person name="Devisetty U.K."/>
            <person name="Aguiy J.C."/>
        </authorList>
    </citation>
    <scope>NUCLEOTIDE SEQUENCE [LARGE SCALE GENOMIC DNA]</scope>
    <source>
        <strain evidence="3">JCA_2017</strain>
    </source>
</reference>
<gene>
    <name evidence="3" type="ORF">CR513_20856</name>
</gene>
<dbReference type="Proteomes" id="UP000257109">
    <property type="component" value="Unassembled WGS sequence"/>
</dbReference>
<keyword evidence="1" id="KW-0863">Zinc-finger</keyword>
<feature type="domain" description="CCHC-type" evidence="2">
    <location>
        <begin position="84"/>
        <end position="99"/>
    </location>
</feature>
<organism evidence="3 4">
    <name type="scientific">Mucuna pruriens</name>
    <name type="common">Velvet bean</name>
    <name type="synonym">Dolichos pruriens</name>
    <dbReference type="NCBI Taxonomy" id="157652"/>
    <lineage>
        <taxon>Eukaryota</taxon>
        <taxon>Viridiplantae</taxon>
        <taxon>Streptophyta</taxon>
        <taxon>Embryophyta</taxon>
        <taxon>Tracheophyta</taxon>
        <taxon>Spermatophyta</taxon>
        <taxon>Magnoliopsida</taxon>
        <taxon>eudicotyledons</taxon>
        <taxon>Gunneridae</taxon>
        <taxon>Pentapetalae</taxon>
        <taxon>rosids</taxon>
        <taxon>fabids</taxon>
        <taxon>Fabales</taxon>
        <taxon>Fabaceae</taxon>
        <taxon>Papilionoideae</taxon>
        <taxon>50 kb inversion clade</taxon>
        <taxon>NPAAA clade</taxon>
        <taxon>indigoferoid/millettioid clade</taxon>
        <taxon>Phaseoleae</taxon>
        <taxon>Mucuna</taxon>
    </lineage>
</organism>
<dbReference type="GO" id="GO:0003676">
    <property type="term" value="F:nucleic acid binding"/>
    <property type="evidence" value="ECO:0007669"/>
    <property type="project" value="InterPro"/>
</dbReference>